<name>A0A2A4G4W6_9FLAO</name>
<dbReference type="InterPro" id="IPR011006">
    <property type="entry name" value="CheY-like_superfamily"/>
</dbReference>
<reference evidence="3 4" key="1">
    <citation type="submission" date="2017-04" db="EMBL/GenBank/DDBJ databases">
        <title>A new member of the family Flavobacteriaceae isolated from ascidians.</title>
        <authorList>
            <person name="Chen L."/>
        </authorList>
    </citation>
    <scope>NUCLEOTIDE SEQUENCE [LARGE SCALE GENOMIC DNA]</scope>
    <source>
        <strain evidence="3 4">HQA918</strain>
    </source>
</reference>
<dbReference type="OrthoDB" id="673128at2"/>
<keyword evidence="4" id="KW-1185">Reference proteome</keyword>
<comment type="caution">
    <text evidence="3">The sequence shown here is derived from an EMBL/GenBank/DDBJ whole genome shotgun (WGS) entry which is preliminary data.</text>
</comment>
<dbReference type="InterPro" id="IPR001789">
    <property type="entry name" value="Sig_transdc_resp-reg_receiver"/>
</dbReference>
<dbReference type="PANTHER" id="PTHR44520:SF2">
    <property type="entry name" value="RESPONSE REGULATOR RCP1"/>
    <property type="match status" value="1"/>
</dbReference>
<keyword evidence="1" id="KW-0597">Phosphoprotein</keyword>
<dbReference type="PROSITE" id="PS50110">
    <property type="entry name" value="RESPONSE_REGULATORY"/>
    <property type="match status" value="1"/>
</dbReference>
<dbReference type="RefSeq" id="WP_097443435.1">
    <property type="nucleotide sequence ID" value="NZ_NBWU01000005.1"/>
</dbReference>
<dbReference type="GO" id="GO:0000160">
    <property type="term" value="P:phosphorelay signal transduction system"/>
    <property type="evidence" value="ECO:0007669"/>
    <property type="project" value="InterPro"/>
</dbReference>
<dbReference type="SUPFAM" id="SSF52172">
    <property type="entry name" value="CheY-like"/>
    <property type="match status" value="1"/>
</dbReference>
<sequence length="134" mass="15256">MTFAKSVYIIDDDPIIVFGLRKLLSQIGFSGGVTPFCNGKTALDDIERSLTQKKRMPDVIFLDINMPVMDGWQFLEAFINIPMDKTIRVNIVTSSIDPADRYKAARFQSQTDHPISYNNKPIKKKEIQEIMEVA</sequence>
<feature type="domain" description="Response regulatory" evidence="2">
    <location>
        <begin position="6"/>
        <end position="134"/>
    </location>
</feature>
<evidence type="ECO:0000313" key="3">
    <source>
        <dbReference type="EMBL" id="PCE63483.1"/>
    </source>
</evidence>
<feature type="modified residue" description="4-aspartylphosphate" evidence="1">
    <location>
        <position position="63"/>
    </location>
</feature>
<gene>
    <name evidence="3" type="ORF">B7P33_14835</name>
</gene>
<dbReference type="AlphaFoldDB" id="A0A2A4G4W6"/>
<evidence type="ECO:0000259" key="2">
    <source>
        <dbReference type="PROSITE" id="PS50110"/>
    </source>
</evidence>
<accession>A0A2A4G4W6</accession>
<dbReference type="Gene3D" id="3.40.50.2300">
    <property type="match status" value="1"/>
</dbReference>
<evidence type="ECO:0000256" key="1">
    <source>
        <dbReference type="PROSITE-ProRule" id="PRU00169"/>
    </source>
</evidence>
<protein>
    <submittedName>
        <fullName evidence="3">Response regulator</fullName>
    </submittedName>
</protein>
<evidence type="ECO:0000313" key="4">
    <source>
        <dbReference type="Proteomes" id="UP000219559"/>
    </source>
</evidence>
<dbReference type="InterPro" id="IPR052893">
    <property type="entry name" value="TCS_response_regulator"/>
</dbReference>
<dbReference type="EMBL" id="NBWU01000005">
    <property type="protein sequence ID" value="PCE63483.1"/>
    <property type="molecule type" value="Genomic_DNA"/>
</dbReference>
<dbReference type="Pfam" id="PF00072">
    <property type="entry name" value="Response_reg"/>
    <property type="match status" value="1"/>
</dbReference>
<dbReference type="SMART" id="SM00448">
    <property type="entry name" value="REC"/>
    <property type="match status" value="1"/>
</dbReference>
<organism evidence="3 4">
    <name type="scientific">Sediminicola luteus</name>
    <dbReference type="NCBI Taxonomy" id="319238"/>
    <lineage>
        <taxon>Bacteria</taxon>
        <taxon>Pseudomonadati</taxon>
        <taxon>Bacteroidota</taxon>
        <taxon>Flavobacteriia</taxon>
        <taxon>Flavobacteriales</taxon>
        <taxon>Flavobacteriaceae</taxon>
        <taxon>Sediminicola</taxon>
    </lineage>
</organism>
<dbReference type="Proteomes" id="UP000219559">
    <property type="component" value="Unassembled WGS sequence"/>
</dbReference>
<dbReference type="PANTHER" id="PTHR44520">
    <property type="entry name" value="RESPONSE REGULATOR RCP1-RELATED"/>
    <property type="match status" value="1"/>
</dbReference>
<proteinExistence type="predicted"/>